<dbReference type="Proteomes" id="UP000001312">
    <property type="component" value="Mitochondrion MT"/>
</dbReference>
<keyword evidence="2" id="KW-0540">Nuclease</keyword>
<feature type="domain" description="Nuclease-associated modular DNA-binding 1" evidence="1">
    <location>
        <begin position="156"/>
        <end position="191"/>
    </location>
</feature>
<keyword evidence="2" id="KW-0255">Endonuclease</keyword>
<accession>A0A0K0PU01</accession>
<reference evidence="2 3" key="1">
    <citation type="submission" date="2015-07" db="EMBL/GenBank/DDBJ databases">
        <title>The Genome Sequence of Sclerotinia sclerotiorum 1980 mitochondrion.</title>
        <authorList>
            <consortium name="The Broad Institute Genome Sequencing Platform"/>
            <person name="Cuomo C."/>
            <person name="Chen Z."/>
            <person name="Haas B."/>
            <person name="Koehrsen M."/>
            <person name="Young S.K."/>
            <person name="Zeng Q."/>
            <person name="Alvarado L."/>
            <person name="Berlin A."/>
            <person name="Borenstein D."/>
            <person name="Engels R."/>
            <person name="Freedman E."/>
            <person name="Gellesch M."/>
            <person name="Goldberg J."/>
            <person name="Griggs A."/>
            <person name="Gujja S."/>
            <person name="Heiman D."/>
            <person name="Hepburn T."/>
            <person name="Howarth C."/>
            <person name="Jen D."/>
            <person name="Larson L."/>
            <person name="Lewis B."/>
            <person name="Mehta T."/>
            <person name="Park D."/>
            <person name="Pearson M."/>
            <person name="Roberts A."/>
            <person name="Saif S."/>
            <person name="Shea T."/>
            <person name="Shenoy N."/>
            <person name="Sisk P."/>
            <person name="Stolte C."/>
            <person name="Sykes S."/>
            <person name="Walk T."/>
            <person name="White J."/>
            <person name="Yandava C."/>
            <person name="Dickman M.B."/>
            <person name="Kohn L."/>
            <person name="Rollins J."/>
            <person name="Nusbaum C."/>
            <person name="Birren B."/>
        </authorList>
    </citation>
    <scope>NUCLEOTIDE SEQUENCE [LARGE SCALE GENOMIC DNA]</scope>
    <source>
        <strain evidence="3">ATCC 18683 / 1980 / Ss-1</strain>
    </source>
</reference>
<dbReference type="InterPro" id="IPR003647">
    <property type="entry name" value="Intron_nuc_1_rpt"/>
</dbReference>
<keyword evidence="2" id="KW-0496">Mitochondrion</keyword>
<dbReference type="EMBL" id="KT283062">
    <property type="protein sequence ID" value="AKQ53298.1"/>
    <property type="molecule type" value="Genomic_DNA"/>
</dbReference>
<name>A0A0K0PU01_SCLS1</name>
<evidence type="ECO:0000313" key="3">
    <source>
        <dbReference type="Proteomes" id="UP000001312"/>
    </source>
</evidence>
<feature type="domain" description="Nuclease-associated modular DNA-binding 1" evidence="1">
    <location>
        <begin position="30"/>
        <end position="53"/>
    </location>
</feature>
<feature type="domain" description="Nuclease-associated modular DNA-binding 1" evidence="1">
    <location>
        <begin position="91"/>
        <end position="122"/>
    </location>
</feature>
<dbReference type="GO" id="GO:0004519">
    <property type="term" value="F:endonuclease activity"/>
    <property type="evidence" value="ECO:0007669"/>
    <property type="project" value="UniProtKB-KW"/>
</dbReference>
<evidence type="ECO:0000259" key="1">
    <source>
        <dbReference type="Pfam" id="PF07453"/>
    </source>
</evidence>
<dbReference type="KEGG" id="ssl:SS1G_20008"/>
<dbReference type="SMART" id="SM00497">
    <property type="entry name" value="IENR1"/>
    <property type="match status" value="2"/>
</dbReference>
<protein>
    <submittedName>
        <fullName evidence="2">GIY-YIG endonuclease</fullName>
    </submittedName>
</protein>
<dbReference type="Pfam" id="PF07453">
    <property type="entry name" value="NUMOD1"/>
    <property type="match status" value="3"/>
</dbReference>
<keyword evidence="2" id="KW-0378">Hydrolase</keyword>
<dbReference type="InterPro" id="IPR010896">
    <property type="entry name" value="NUMOD1"/>
</dbReference>
<sequence>MSVGRKGWEYTSDELANFSSESIRNKSTVLTDSVTGETLTYPSMKSAAEFLGTTATILRSYLSKNLSYNDYVISVNEGNELSSKTQSLLLTNIQDSSTKEFSTIKDAAVFLGVSRSSLSYALNKPNSGEQNGCKIGDYLVTRIESEVNCIRPGSVSVEVTGLENNTTNVYPSITLAGQAIGVSKASVSQYIRG</sequence>
<organism evidence="2 3">
    <name type="scientific">Sclerotinia sclerotiorum (strain ATCC 18683 / 1980 / Ss-1)</name>
    <name type="common">White mold</name>
    <name type="synonym">Whetzelinia sclerotiorum</name>
    <dbReference type="NCBI Taxonomy" id="665079"/>
    <lineage>
        <taxon>Eukaryota</taxon>
        <taxon>Fungi</taxon>
        <taxon>Dikarya</taxon>
        <taxon>Ascomycota</taxon>
        <taxon>Pezizomycotina</taxon>
        <taxon>Leotiomycetes</taxon>
        <taxon>Helotiales</taxon>
        <taxon>Sclerotiniaceae</taxon>
        <taxon>Sclerotinia</taxon>
    </lineage>
</organism>
<proteinExistence type="predicted"/>
<keyword evidence="3" id="KW-1185">Reference proteome</keyword>
<evidence type="ECO:0000313" key="2">
    <source>
        <dbReference type="EMBL" id="AKQ53298.1"/>
    </source>
</evidence>
<dbReference type="RefSeq" id="YP_009389055.1">
    <property type="nucleotide sequence ID" value="NC_035155.1"/>
</dbReference>
<geneLocation type="mitochondrion" evidence="2"/>
<gene>
    <name evidence="2" type="ORF">SS1G_20008</name>
</gene>
<dbReference type="GeneID" id="33195447"/>
<dbReference type="AlphaFoldDB" id="A0A0K0PU01"/>
<dbReference type="InParanoid" id="A0A0K0PU01"/>